<dbReference type="EMBL" id="CM034405">
    <property type="protein sequence ID" value="KAJ0173546.1"/>
    <property type="molecule type" value="Genomic_DNA"/>
</dbReference>
<reference evidence="1 2" key="1">
    <citation type="journal article" date="2021" name="Front. Genet.">
        <title>Chromosome-Level Genome Assembly Reveals Significant Gene Expansion in the Toll and IMD Signaling Pathways of Dendrolimus kikuchii.</title>
        <authorList>
            <person name="Zhou J."/>
            <person name="Wu P."/>
            <person name="Xiong Z."/>
            <person name="Liu N."/>
            <person name="Zhao N."/>
            <person name="Ji M."/>
            <person name="Qiu Y."/>
            <person name="Yang B."/>
        </authorList>
    </citation>
    <scope>NUCLEOTIDE SEQUENCE [LARGE SCALE GENOMIC DNA]</scope>
    <source>
        <strain evidence="1">Ann1</strain>
    </source>
</reference>
<organism evidence="1 2">
    <name type="scientific">Dendrolimus kikuchii</name>
    <dbReference type="NCBI Taxonomy" id="765133"/>
    <lineage>
        <taxon>Eukaryota</taxon>
        <taxon>Metazoa</taxon>
        <taxon>Ecdysozoa</taxon>
        <taxon>Arthropoda</taxon>
        <taxon>Hexapoda</taxon>
        <taxon>Insecta</taxon>
        <taxon>Pterygota</taxon>
        <taxon>Neoptera</taxon>
        <taxon>Endopterygota</taxon>
        <taxon>Lepidoptera</taxon>
        <taxon>Glossata</taxon>
        <taxon>Ditrysia</taxon>
        <taxon>Bombycoidea</taxon>
        <taxon>Lasiocampidae</taxon>
        <taxon>Dendrolimus</taxon>
    </lineage>
</organism>
<keyword evidence="2" id="KW-1185">Reference proteome</keyword>
<comment type="caution">
    <text evidence="1">The sequence shown here is derived from an EMBL/GenBank/DDBJ whole genome shotgun (WGS) entry which is preliminary data.</text>
</comment>
<proteinExistence type="predicted"/>
<protein>
    <submittedName>
        <fullName evidence="1">Uncharacterized protein</fullName>
    </submittedName>
</protein>
<dbReference type="Proteomes" id="UP000824533">
    <property type="component" value="Linkage Group LG19"/>
</dbReference>
<accession>A0ACC1CPT8</accession>
<evidence type="ECO:0000313" key="1">
    <source>
        <dbReference type="EMBL" id="KAJ0173546.1"/>
    </source>
</evidence>
<sequence>MLRKKLYLVIIFLVVTDIKTSKFLRTIQGVGLPYYKILMSLGSCKGKIIFTEQLLWPSLKLNRILDIYYKSGNEKYKVSQVEITVVMNDTDCYAVSNTGVGEHEFTATMYLPTHLALMFYNLTVYTCNADTSDFGDFVVTQSEN</sequence>
<evidence type="ECO:0000313" key="2">
    <source>
        <dbReference type="Proteomes" id="UP000824533"/>
    </source>
</evidence>
<gene>
    <name evidence="1" type="ORF">K1T71_010695</name>
</gene>
<name>A0ACC1CPT8_9NEOP</name>